<evidence type="ECO:0000259" key="21">
    <source>
        <dbReference type="PROSITE" id="PS51385"/>
    </source>
</evidence>
<keyword evidence="6 17" id="KW-0547">Nucleotide-binding</keyword>
<evidence type="ECO:0000256" key="18">
    <source>
        <dbReference type="HAMAP-Rule" id="MF_01966"/>
    </source>
</evidence>
<comment type="function">
    <text evidence="14 19">Bifunctional enzyme that catalyzes the epimerization of the S- and R-forms of NAD(P)HX and the dehydration of the S-form of NAD(P)HX at the expense of ADP, which is converted to AMP. This allows the repair of both epimers of NAD(P)HX, a damaged form of NAD(P)H that is a result of enzymatic or heat-dependent hydration.</text>
</comment>
<evidence type="ECO:0000256" key="10">
    <source>
        <dbReference type="ARBA" id="ARBA00023027"/>
    </source>
</evidence>
<dbReference type="GO" id="GO:0110051">
    <property type="term" value="P:metabolite repair"/>
    <property type="evidence" value="ECO:0007669"/>
    <property type="project" value="TreeGrafter"/>
</dbReference>
<dbReference type="Proteomes" id="UP000557392">
    <property type="component" value="Unassembled WGS sequence"/>
</dbReference>
<evidence type="ECO:0000256" key="15">
    <source>
        <dbReference type="ARBA" id="ARBA00048238"/>
    </source>
</evidence>
<evidence type="ECO:0000256" key="1">
    <source>
        <dbReference type="ARBA" id="ARBA00000013"/>
    </source>
</evidence>
<feature type="binding site" evidence="18">
    <location>
        <position position="116"/>
    </location>
    <ligand>
        <name>K(+)</name>
        <dbReference type="ChEBI" id="CHEBI:29103"/>
    </ligand>
</feature>
<dbReference type="PROSITE" id="PS51385">
    <property type="entry name" value="YJEF_N"/>
    <property type="match status" value="1"/>
</dbReference>
<dbReference type="Gene3D" id="3.40.1190.20">
    <property type="match status" value="1"/>
</dbReference>
<dbReference type="PANTHER" id="PTHR12592:SF0">
    <property type="entry name" value="ATP-DEPENDENT (S)-NAD(P)H-HYDRATE DEHYDRATASE"/>
    <property type="match status" value="1"/>
</dbReference>
<dbReference type="Pfam" id="PF01256">
    <property type="entry name" value="Carb_kinase"/>
    <property type="match status" value="1"/>
</dbReference>
<keyword evidence="22" id="KW-0418">Kinase</keyword>
<gene>
    <name evidence="17" type="primary">nnrD</name>
    <name evidence="18" type="synonym">nnrE</name>
    <name evidence="22" type="ORF">GGR46_001184</name>
</gene>
<dbReference type="InterPro" id="IPR036652">
    <property type="entry name" value="YjeF_N_dom_sf"/>
</dbReference>
<dbReference type="Gene3D" id="3.40.50.10260">
    <property type="entry name" value="YjeF N-terminal domain"/>
    <property type="match status" value="1"/>
</dbReference>
<comment type="catalytic activity">
    <reaction evidence="16 17 19">
        <text>(6S)-NADPHX + ADP = AMP + phosphate + NADPH + H(+)</text>
        <dbReference type="Rhea" id="RHEA:32235"/>
        <dbReference type="ChEBI" id="CHEBI:15378"/>
        <dbReference type="ChEBI" id="CHEBI:43474"/>
        <dbReference type="ChEBI" id="CHEBI:57783"/>
        <dbReference type="ChEBI" id="CHEBI:64076"/>
        <dbReference type="ChEBI" id="CHEBI:456215"/>
        <dbReference type="ChEBI" id="CHEBI:456216"/>
        <dbReference type="EC" id="4.2.1.136"/>
    </reaction>
</comment>
<evidence type="ECO:0000313" key="22">
    <source>
        <dbReference type="EMBL" id="MBB4097651.1"/>
    </source>
</evidence>
<feature type="binding site" evidence="17">
    <location>
        <position position="298"/>
    </location>
    <ligand>
        <name>(6S)-NADPHX</name>
        <dbReference type="ChEBI" id="CHEBI:64076"/>
    </ligand>
</feature>
<dbReference type="EMBL" id="JACIEH010000001">
    <property type="protein sequence ID" value="MBB4097651.1"/>
    <property type="molecule type" value="Genomic_DNA"/>
</dbReference>
<protein>
    <recommendedName>
        <fullName evidence="19">Bifunctional NAD(P)H-hydrate repair enzyme</fullName>
    </recommendedName>
    <alternativeName>
        <fullName evidence="19">Nicotinamide nucleotide repair protein</fullName>
    </alternativeName>
    <domain>
        <recommendedName>
            <fullName evidence="19">ADP-dependent (S)-NAD(P)H-hydrate dehydratase</fullName>
            <ecNumber evidence="19">4.2.1.136</ecNumber>
        </recommendedName>
        <alternativeName>
            <fullName evidence="19">ADP-dependent NAD(P)HX dehydratase</fullName>
        </alternativeName>
    </domain>
    <domain>
        <recommendedName>
            <fullName evidence="19">NAD(P)H-hydrate epimerase</fullName>
            <ecNumber evidence="19">5.1.99.6</ecNumber>
        </recommendedName>
    </domain>
</protein>
<keyword evidence="9 18" id="KW-0630">Potassium</keyword>
<evidence type="ECO:0000259" key="20">
    <source>
        <dbReference type="PROSITE" id="PS51383"/>
    </source>
</evidence>
<dbReference type="InterPro" id="IPR000631">
    <property type="entry name" value="CARKD"/>
</dbReference>
<comment type="catalytic activity">
    <reaction evidence="1 18 19">
        <text>(6R)-NADHX = (6S)-NADHX</text>
        <dbReference type="Rhea" id="RHEA:32215"/>
        <dbReference type="ChEBI" id="CHEBI:64074"/>
        <dbReference type="ChEBI" id="CHEBI:64075"/>
        <dbReference type="EC" id="5.1.99.6"/>
    </reaction>
</comment>
<dbReference type="InterPro" id="IPR030677">
    <property type="entry name" value="Nnr"/>
</dbReference>
<comment type="caution">
    <text evidence="18">Lacks conserved residue(s) required for the propagation of feature annotation.</text>
</comment>
<dbReference type="InterPro" id="IPR029056">
    <property type="entry name" value="Ribokinase-like"/>
</dbReference>
<accession>A0A7W6JSH1</accession>
<feature type="binding site" evidence="18">
    <location>
        <begin position="59"/>
        <end position="63"/>
    </location>
    <ligand>
        <name>(6S)-NADPHX</name>
        <dbReference type="ChEBI" id="CHEBI:64076"/>
    </ligand>
</feature>
<keyword evidence="11 18" id="KW-0413">Isomerase</keyword>
<comment type="subunit">
    <text evidence="17">Homotetramer.</text>
</comment>
<comment type="caution">
    <text evidence="22">The sequence shown here is derived from an EMBL/GenBank/DDBJ whole genome shotgun (WGS) entry which is preliminary data.</text>
</comment>
<dbReference type="SUPFAM" id="SSF64153">
    <property type="entry name" value="YjeF N-terminal domain-like"/>
    <property type="match status" value="1"/>
</dbReference>
<keyword evidence="8 17" id="KW-0521">NADP</keyword>
<dbReference type="EC" id="4.2.1.136" evidence="19"/>
<keyword evidence="22" id="KW-0808">Transferase</keyword>
<comment type="catalytic activity">
    <reaction evidence="2 18 19">
        <text>(6R)-NADPHX = (6S)-NADPHX</text>
        <dbReference type="Rhea" id="RHEA:32227"/>
        <dbReference type="ChEBI" id="CHEBI:64076"/>
        <dbReference type="ChEBI" id="CHEBI:64077"/>
        <dbReference type="EC" id="5.1.99.6"/>
    </reaction>
</comment>
<evidence type="ECO:0000256" key="3">
    <source>
        <dbReference type="ARBA" id="ARBA00006001"/>
    </source>
</evidence>
<dbReference type="PROSITE" id="PS01049">
    <property type="entry name" value="YJEF_C_1"/>
    <property type="match status" value="1"/>
</dbReference>
<feature type="binding site" evidence="18">
    <location>
        <position position="149"/>
    </location>
    <ligand>
        <name>(6S)-NADPHX</name>
        <dbReference type="ChEBI" id="CHEBI:64076"/>
    </ligand>
</feature>
<feature type="binding site" evidence="17">
    <location>
        <position position="349"/>
    </location>
    <ligand>
        <name>(6S)-NADPHX</name>
        <dbReference type="ChEBI" id="CHEBI:64076"/>
    </ligand>
</feature>
<dbReference type="NCBIfam" id="TIGR00196">
    <property type="entry name" value="yjeF_cterm"/>
    <property type="match status" value="1"/>
</dbReference>
<feature type="binding site" evidence="17">
    <location>
        <position position="239"/>
    </location>
    <ligand>
        <name>(6S)-NADPHX</name>
        <dbReference type="ChEBI" id="CHEBI:64076"/>
    </ligand>
</feature>
<dbReference type="HAMAP" id="MF_01965">
    <property type="entry name" value="NADHX_dehydratase"/>
    <property type="match status" value="1"/>
</dbReference>
<evidence type="ECO:0000256" key="12">
    <source>
        <dbReference type="ARBA" id="ARBA00023239"/>
    </source>
</evidence>
<evidence type="ECO:0000256" key="6">
    <source>
        <dbReference type="ARBA" id="ARBA00022741"/>
    </source>
</evidence>
<comment type="function">
    <text evidence="17">Catalyzes the dehydration of the S-form of NAD(P)HX at the expense of ADP, which is converted to AMP. Together with NAD(P)HX epimerase, which catalyzes the epimerization of the S- and R-forms, the enzyme allows the repair of both epimers of NAD(P)HX, a damaged form of NAD(P)H that is a result of enzymatic or heat-dependent hydration.</text>
</comment>
<comment type="similarity">
    <text evidence="4 19">In the C-terminal section; belongs to the NnrD/CARKD family.</text>
</comment>
<evidence type="ECO:0000313" key="23">
    <source>
        <dbReference type="Proteomes" id="UP000557392"/>
    </source>
</evidence>
<dbReference type="GO" id="GO:0016301">
    <property type="term" value="F:kinase activity"/>
    <property type="evidence" value="ECO:0007669"/>
    <property type="project" value="UniProtKB-KW"/>
</dbReference>
<dbReference type="PROSITE" id="PS01050">
    <property type="entry name" value="YJEF_C_2"/>
    <property type="match status" value="1"/>
</dbReference>
<feature type="domain" description="YjeF N-terminal" evidence="21">
    <location>
        <begin position="14"/>
        <end position="206"/>
    </location>
</feature>
<proteinExistence type="inferred from homology"/>
<dbReference type="GO" id="GO:0052855">
    <property type="term" value="F:ADP-dependent NAD(P)H-hydrate dehydratase activity"/>
    <property type="evidence" value="ECO:0007669"/>
    <property type="project" value="UniProtKB-UniRule"/>
</dbReference>
<dbReference type="InterPro" id="IPR004443">
    <property type="entry name" value="YjeF_N_dom"/>
</dbReference>
<dbReference type="SUPFAM" id="SSF53613">
    <property type="entry name" value="Ribokinase-like"/>
    <property type="match status" value="1"/>
</dbReference>
<dbReference type="PROSITE" id="PS51383">
    <property type="entry name" value="YJEF_C_3"/>
    <property type="match status" value="1"/>
</dbReference>
<evidence type="ECO:0000256" key="7">
    <source>
        <dbReference type="ARBA" id="ARBA00022840"/>
    </source>
</evidence>
<reference evidence="22 23" key="1">
    <citation type="submission" date="2020-08" db="EMBL/GenBank/DDBJ databases">
        <title>Genomic Encyclopedia of Type Strains, Phase IV (KMG-IV): sequencing the most valuable type-strain genomes for metagenomic binning, comparative biology and taxonomic classification.</title>
        <authorList>
            <person name="Goeker M."/>
        </authorList>
    </citation>
    <scope>NUCLEOTIDE SEQUENCE [LARGE SCALE GENOMIC DNA]</scope>
    <source>
        <strain evidence="22 23">DSM 101806</strain>
    </source>
</reference>
<keyword evidence="10 17" id="KW-0520">NAD</keyword>
<evidence type="ECO:0000256" key="8">
    <source>
        <dbReference type="ARBA" id="ARBA00022857"/>
    </source>
</evidence>
<dbReference type="CDD" id="cd01171">
    <property type="entry name" value="YXKO-related"/>
    <property type="match status" value="1"/>
</dbReference>
<comment type="cofactor">
    <cofactor evidence="18 19">
        <name>K(+)</name>
        <dbReference type="ChEBI" id="CHEBI:29103"/>
    </cofactor>
    <text evidence="18 19">Binds 1 potassium ion per subunit.</text>
</comment>
<dbReference type="AlphaFoldDB" id="A0A7W6JSH1"/>
<keyword evidence="13" id="KW-0511">Multifunctional enzyme</keyword>
<comment type="function">
    <text evidence="18">Catalyzes the epimerization of the S- and R-forms of NAD(P)HX, a damaged form of NAD(P)H that is a result of enzymatic or heat-dependent hydration. This is a prerequisite for the S-specific NAD(P)H-hydrate dehydratase to allow the repair of both epimers of NAD(P)HX.</text>
</comment>
<dbReference type="PANTHER" id="PTHR12592">
    <property type="entry name" value="ATP-DEPENDENT (S)-NAD(P)H-HYDRATE DEHYDRATASE FAMILY MEMBER"/>
    <property type="match status" value="1"/>
</dbReference>
<evidence type="ECO:0000256" key="11">
    <source>
        <dbReference type="ARBA" id="ARBA00023235"/>
    </source>
</evidence>
<evidence type="ECO:0000256" key="4">
    <source>
        <dbReference type="ARBA" id="ARBA00009524"/>
    </source>
</evidence>
<keyword evidence="5 18" id="KW-0479">Metal-binding</keyword>
<evidence type="ECO:0000256" key="16">
    <source>
        <dbReference type="ARBA" id="ARBA00049209"/>
    </source>
</evidence>
<comment type="catalytic activity">
    <reaction evidence="15 17 19">
        <text>(6S)-NADHX + ADP = AMP + phosphate + NADH + H(+)</text>
        <dbReference type="Rhea" id="RHEA:32223"/>
        <dbReference type="ChEBI" id="CHEBI:15378"/>
        <dbReference type="ChEBI" id="CHEBI:43474"/>
        <dbReference type="ChEBI" id="CHEBI:57945"/>
        <dbReference type="ChEBI" id="CHEBI:64074"/>
        <dbReference type="ChEBI" id="CHEBI:456215"/>
        <dbReference type="ChEBI" id="CHEBI:456216"/>
        <dbReference type="EC" id="4.2.1.136"/>
    </reaction>
</comment>
<dbReference type="GO" id="GO:0046496">
    <property type="term" value="P:nicotinamide nucleotide metabolic process"/>
    <property type="evidence" value="ECO:0007669"/>
    <property type="project" value="UniProtKB-UniRule"/>
</dbReference>
<comment type="similarity">
    <text evidence="3 19">In the N-terminal section; belongs to the NnrE/AIBP family.</text>
</comment>
<dbReference type="InterPro" id="IPR017953">
    <property type="entry name" value="Carbohydrate_kinase_pred_CS"/>
</dbReference>
<keyword evidence="12 17" id="KW-0456">Lyase</keyword>
<keyword evidence="7 17" id="KW-0067">ATP-binding</keyword>
<feature type="domain" description="YjeF C-terminal" evidence="20">
    <location>
        <begin position="206"/>
        <end position="463"/>
    </location>
</feature>
<feature type="binding site" evidence="17">
    <location>
        <begin position="381"/>
        <end position="385"/>
    </location>
    <ligand>
        <name>AMP</name>
        <dbReference type="ChEBI" id="CHEBI:456215"/>
    </ligand>
</feature>
<comment type="cofactor">
    <cofactor evidence="17">
        <name>Mg(2+)</name>
        <dbReference type="ChEBI" id="CHEBI:18420"/>
    </cofactor>
</comment>
<feature type="binding site" evidence="17">
    <location>
        <position position="410"/>
    </location>
    <ligand>
        <name>AMP</name>
        <dbReference type="ChEBI" id="CHEBI:456215"/>
    </ligand>
</feature>
<evidence type="ECO:0000256" key="13">
    <source>
        <dbReference type="ARBA" id="ARBA00023268"/>
    </source>
</evidence>
<dbReference type="GO" id="GO:0052856">
    <property type="term" value="F:NAD(P)HX epimerase activity"/>
    <property type="evidence" value="ECO:0007669"/>
    <property type="project" value="UniProtKB-UniRule"/>
</dbReference>
<evidence type="ECO:0000256" key="17">
    <source>
        <dbReference type="HAMAP-Rule" id="MF_01965"/>
    </source>
</evidence>
<evidence type="ECO:0000256" key="19">
    <source>
        <dbReference type="PIRNR" id="PIRNR017184"/>
    </source>
</evidence>
<dbReference type="HAMAP" id="MF_01966">
    <property type="entry name" value="NADHX_epimerase"/>
    <property type="match status" value="1"/>
</dbReference>
<organism evidence="22 23">
    <name type="scientific">Sphingomonas kyeonggiensis</name>
    <dbReference type="NCBI Taxonomy" id="1268553"/>
    <lineage>
        <taxon>Bacteria</taxon>
        <taxon>Pseudomonadati</taxon>
        <taxon>Pseudomonadota</taxon>
        <taxon>Alphaproteobacteria</taxon>
        <taxon>Sphingomonadales</taxon>
        <taxon>Sphingomonadaceae</taxon>
        <taxon>Sphingomonas</taxon>
    </lineage>
</organism>
<feature type="binding site" evidence="18">
    <location>
        <begin position="120"/>
        <end position="126"/>
    </location>
    <ligand>
        <name>(6S)-NADPHX</name>
        <dbReference type="ChEBI" id="CHEBI:64076"/>
    </ligand>
</feature>
<evidence type="ECO:0000256" key="5">
    <source>
        <dbReference type="ARBA" id="ARBA00022723"/>
    </source>
</evidence>
<evidence type="ECO:0000256" key="14">
    <source>
        <dbReference type="ARBA" id="ARBA00025153"/>
    </source>
</evidence>
<comment type="similarity">
    <text evidence="17">Belongs to the NnrD/CARKD family.</text>
</comment>
<dbReference type="EC" id="5.1.99.6" evidence="19"/>
<dbReference type="RefSeq" id="WP_183995450.1">
    <property type="nucleotide sequence ID" value="NZ_JACIEH010000001.1"/>
</dbReference>
<evidence type="ECO:0000256" key="2">
    <source>
        <dbReference type="ARBA" id="ARBA00000909"/>
    </source>
</evidence>
<sequence>MIPPGAPIVTAAQMRAAEEAVFRREPQLDVMERAGAAVAREAARFVHGSPILVLAGPGNNGGDAYVAARLLKAAGHDVAIAASGEPGTPAAREMHARWGGEVGSLYQARPRPVLVDGLFGTGLTRPLERGIAPVFAELVAAARFTLAIDLPSGLETDSGTDLGVPRGISATLALGALKPAHVLGAGLERCGHVLLADIGIPVESQWRTVTRPKLVAPGPRAHKYSRGLVVVVEGDMPGAARLAAHAAMAGGAGYTILACASDGGGGPDALVRHKIANGDDLADFLTEKRIGAVVIGPGLGRDRRAEGLLKAALGADLPLILDGDALTLLGKSAGAWLQRRNAATWLTPHAGEFERMFESDGDKITQTLAAASETRATVIHKGADTVIATPRGVVRVLAQASSWLSTAGTGDVLAGTLAAQVASGNKNAAEAAVWLHARAAALAGPAFIADALPMHLPQAISECL</sequence>
<dbReference type="PIRSF" id="PIRSF017184">
    <property type="entry name" value="Nnr"/>
    <property type="match status" value="1"/>
</dbReference>
<dbReference type="GO" id="GO:0005524">
    <property type="term" value="F:ATP binding"/>
    <property type="evidence" value="ECO:0007669"/>
    <property type="project" value="UniProtKB-UniRule"/>
</dbReference>
<comment type="similarity">
    <text evidence="18">Belongs to the NnrE/AIBP family.</text>
</comment>
<evidence type="ECO:0000256" key="9">
    <source>
        <dbReference type="ARBA" id="ARBA00022958"/>
    </source>
</evidence>
<name>A0A7W6JSH1_9SPHN</name>
<keyword evidence="23" id="KW-1185">Reference proteome</keyword>
<feature type="binding site" evidence="17">
    <location>
        <position position="411"/>
    </location>
    <ligand>
        <name>(6S)-NADPHX</name>
        <dbReference type="ChEBI" id="CHEBI:64076"/>
    </ligand>
</feature>
<feature type="binding site" evidence="18">
    <location>
        <position position="152"/>
    </location>
    <ligand>
        <name>K(+)</name>
        <dbReference type="ChEBI" id="CHEBI:29103"/>
    </ligand>
</feature>
<dbReference type="GO" id="GO:0046872">
    <property type="term" value="F:metal ion binding"/>
    <property type="evidence" value="ECO:0007669"/>
    <property type="project" value="UniProtKB-UniRule"/>
</dbReference>
<dbReference type="Pfam" id="PF03853">
    <property type="entry name" value="YjeF_N"/>
    <property type="match status" value="1"/>
</dbReference>
<feature type="binding site" evidence="18">
    <location>
        <position position="60"/>
    </location>
    <ligand>
        <name>K(+)</name>
        <dbReference type="ChEBI" id="CHEBI:29103"/>
    </ligand>
</feature>
<dbReference type="NCBIfam" id="TIGR00197">
    <property type="entry name" value="yjeF_nterm"/>
    <property type="match status" value="1"/>
</dbReference>